<dbReference type="GO" id="GO:0004252">
    <property type="term" value="F:serine-type endopeptidase activity"/>
    <property type="evidence" value="ECO:0007669"/>
    <property type="project" value="InterPro"/>
</dbReference>
<dbReference type="InterPro" id="IPR001254">
    <property type="entry name" value="Trypsin_dom"/>
</dbReference>
<keyword evidence="1" id="KW-1015">Disulfide bond</keyword>
<dbReference type="SUPFAM" id="SSF50494">
    <property type="entry name" value="Trypsin-like serine proteases"/>
    <property type="match status" value="1"/>
</dbReference>
<dbReference type="PRINTS" id="PR00722">
    <property type="entry name" value="CHYMOTRYPSIN"/>
</dbReference>
<dbReference type="KEGG" id="btab:109038309"/>
<feature type="chain" id="PRO_5040301931" description="Peptidase S1 domain-containing protein" evidence="2">
    <location>
        <begin position="25"/>
        <end position="385"/>
    </location>
</feature>
<evidence type="ECO:0000256" key="1">
    <source>
        <dbReference type="ARBA" id="ARBA00023157"/>
    </source>
</evidence>
<dbReference type="PROSITE" id="PS00135">
    <property type="entry name" value="TRYPSIN_SER"/>
    <property type="match status" value="1"/>
</dbReference>
<evidence type="ECO:0000259" key="3">
    <source>
        <dbReference type="PROSITE" id="PS50240"/>
    </source>
</evidence>
<dbReference type="InterPro" id="IPR033116">
    <property type="entry name" value="TRYPSIN_SER"/>
</dbReference>
<dbReference type="InterPro" id="IPR001314">
    <property type="entry name" value="Peptidase_S1A"/>
</dbReference>
<dbReference type="AlphaFoldDB" id="A0A9P0A2G8"/>
<reference evidence="4" key="1">
    <citation type="submission" date="2021-12" db="EMBL/GenBank/DDBJ databases">
        <authorList>
            <person name="King R."/>
        </authorList>
    </citation>
    <scope>NUCLEOTIDE SEQUENCE</scope>
</reference>
<name>A0A9P0A2G8_BEMTA</name>
<dbReference type="InterPro" id="IPR043504">
    <property type="entry name" value="Peptidase_S1_PA_chymotrypsin"/>
</dbReference>
<dbReference type="CDD" id="cd00190">
    <property type="entry name" value="Tryp_SPc"/>
    <property type="match status" value="1"/>
</dbReference>
<dbReference type="Proteomes" id="UP001152759">
    <property type="component" value="Chromosome 10"/>
</dbReference>
<dbReference type="EMBL" id="OU963871">
    <property type="protein sequence ID" value="CAH0382654.1"/>
    <property type="molecule type" value="Genomic_DNA"/>
</dbReference>
<organism evidence="4 5">
    <name type="scientific">Bemisia tabaci</name>
    <name type="common">Sweetpotato whitefly</name>
    <name type="synonym">Aleurodes tabaci</name>
    <dbReference type="NCBI Taxonomy" id="7038"/>
    <lineage>
        <taxon>Eukaryota</taxon>
        <taxon>Metazoa</taxon>
        <taxon>Ecdysozoa</taxon>
        <taxon>Arthropoda</taxon>
        <taxon>Hexapoda</taxon>
        <taxon>Insecta</taxon>
        <taxon>Pterygota</taxon>
        <taxon>Neoptera</taxon>
        <taxon>Paraneoptera</taxon>
        <taxon>Hemiptera</taxon>
        <taxon>Sternorrhyncha</taxon>
        <taxon>Aleyrodoidea</taxon>
        <taxon>Aleyrodidae</taxon>
        <taxon>Aleyrodinae</taxon>
        <taxon>Bemisia</taxon>
    </lineage>
</organism>
<dbReference type="InterPro" id="IPR009003">
    <property type="entry name" value="Peptidase_S1_PA"/>
</dbReference>
<dbReference type="PANTHER" id="PTHR24252:SF10">
    <property type="entry name" value="SERINE PROTEASE 56"/>
    <property type="match status" value="1"/>
</dbReference>
<accession>A0A9P0A2G8</accession>
<evidence type="ECO:0000313" key="4">
    <source>
        <dbReference type="EMBL" id="CAH0382654.1"/>
    </source>
</evidence>
<feature type="domain" description="Peptidase S1" evidence="3">
    <location>
        <begin position="137"/>
        <end position="382"/>
    </location>
</feature>
<dbReference type="PANTHER" id="PTHR24252">
    <property type="entry name" value="ACROSIN-RELATED"/>
    <property type="match status" value="1"/>
</dbReference>
<protein>
    <recommendedName>
        <fullName evidence="3">Peptidase S1 domain-containing protein</fullName>
    </recommendedName>
</protein>
<dbReference type="GO" id="GO:0006508">
    <property type="term" value="P:proteolysis"/>
    <property type="evidence" value="ECO:0007669"/>
    <property type="project" value="InterPro"/>
</dbReference>
<sequence length="385" mass="42340">MQILACRYGRVLFFIAAASQLVCADNGGLLSSLLGYPDTCVFRGHLHSCTFSLACWLVGGSLEGGCGRSKGQGSHGHMDLVTDWLFTCCIPAKPQIAPAPPPLPATPVRRDETSNFIDRVNSQVECGVPNYNFQKRIIGGDEALFGEFPWQAHIRIAGLQCGGVLVAHKYVATAAHCIHRARLKDIIVFLGELDTENTGQYWEPLPEEPFRIIKKFVHPKFQFKVSQPDRYDLALIKLAKPVRFQDNIIPICLPELGTSFYGASGVIAGWGKTDTKYGKTGTNILHKATVPILSDDECLQWHRQKNIHVELYTEMFCAGHSDGHMDACLGDSGSPLVVQDDLNGRWILAGITSAGFGCAVDHQPGIYHKVALTTNWILKILQEDP</sequence>
<dbReference type="Gene3D" id="2.40.10.10">
    <property type="entry name" value="Trypsin-like serine proteases"/>
    <property type="match status" value="1"/>
</dbReference>
<proteinExistence type="predicted"/>
<dbReference type="PROSITE" id="PS50240">
    <property type="entry name" value="TRYPSIN_DOM"/>
    <property type="match status" value="1"/>
</dbReference>
<feature type="signal peptide" evidence="2">
    <location>
        <begin position="1"/>
        <end position="24"/>
    </location>
</feature>
<gene>
    <name evidence="4" type="ORF">BEMITA_LOCUS2171</name>
</gene>
<evidence type="ECO:0000313" key="5">
    <source>
        <dbReference type="Proteomes" id="UP001152759"/>
    </source>
</evidence>
<dbReference type="SMART" id="SM00020">
    <property type="entry name" value="Tryp_SPc"/>
    <property type="match status" value="1"/>
</dbReference>
<evidence type="ECO:0000256" key="2">
    <source>
        <dbReference type="SAM" id="SignalP"/>
    </source>
</evidence>
<dbReference type="FunFam" id="2.40.10.10:FF:000072">
    <property type="entry name" value="CLIP-domain serine protease"/>
    <property type="match status" value="1"/>
</dbReference>
<keyword evidence="2" id="KW-0732">Signal</keyword>
<keyword evidence="5" id="KW-1185">Reference proteome</keyword>
<dbReference type="Pfam" id="PF00089">
    <property type="entry name" value="Trypsin"/>
    <property type="match status" value="1"/>
</dbReference>